<reference evidence="3" key="1">
    <citation type="submission" date="2025-08" db="UniProtKB">
        <authorList>
            <consortium name="RefSeq"/>
        </authorList>
    </citation>
    <scope>IDENTIFICATION</scope>
</reference>
<dbReference type="RefSeq" id="XP_065654533.1">
    <property type="nucleotide sequence ID" value="XM_065798461.1"/>
</dbReference>
<keyword evidence="2" id="KW-1185">Reference proteome</keyword>
<dbReference type="PANTHER" id="PTHR45749:SF35">
    <property type="entry name" value="AC-LIKE TRANSPOSASE-RELATED"/>
    <property type="match status" value="1"/>
</dbReference>
<dbReference type="Pfam" id="PF05699">
    <property type="entry name" value="Dimer_Tnp_hAT"/>
    <property type="match status" value="1"/>
</dbReference>
<dbReference type="Proteomes" id="UP001652625">
    <property type="component" value="Chromosome 06"/>
</dbReference>
<dbReference type="GeneID" id="136081164"/>
<evidence type="ECO:0000313" key="3">
    <source>
        <dbReference type="RefSeq" id="XP_065654533.1"/>
    </source>
</evidence>
<protein>
    <submittedName>
        <fullName evidence="3">Uncharacterized protein LOC136081164</fullName>
    </submittedName>
</protein>
<evidence type="ECO:0000259" key="1">
    <source>
        <dbReference type="Pfam" id="PF05699"/>
    </source>
</evidence>
<evidence type="ECO:0000313" key="2">
    <source>
        <dbReference type="Proteomes" id="UP001652625"/>
    </source>
</evidence>
<dbReference type="InterPro" id="IPR008906">
    <property type="entry name" value="HATC_C_dom"/>
</dbReference>
<feature type="domain" description="HAT C-terminal dimerisation" evidence="1">
    <location>
        <begin position="83"/>
        <end position="168"/>
    </location>
</feature>
<accession>A0ABM4BZA8</accession>
<sequence length="188" mass="21737">MLSDETRDDPIINPKDRFKIECLNSIEDRFNQLNEHCDAFQFLYDIANIKKDFSKESLRENFLNFQKILGPDTSADIDGMELLDELLALSKLIEPKTSSLKILEFMLRNNNFTPNVSIALRILLTQPVSVASRECSFLKLKLVKDYLRSTTSQSRLTGFFLISIESDMARKLDFTELLKGLHLKRVKK</sequence>
<gene>
    <name evidence="3" type="primary">LOC136081164</name>
</gene>
<proteinExistence type="predicted"/>
<organism evidence="2 3">
    <name type="scientific">Hydra vulgaris</name>
    <name type="common">Hydra</name>
    <name type="synonym">Hydra attenuata</name>
    <dbReference type="NCBI Taxonomy" id="6087"/>
    <lineage>
        <taxon>Eukaryota</taxon>
        <taxon>Metazoa</taxon>
        <taxon>Cnidaria</taxon>
        <taxon>Hydrozoa</taxon>
        <taxon>Hydroidolina</taxon>
        <taxon>Anthoathecata</taxon>
        <taxon>Aplanulata</taxon>
        <taxon>Hydridae</taxon>
        <taxon>Hydra</taxon>
    </lineage>
</organism>
<dbReference type="PANTHER" id="PTHR45749">
    <property type="match status" value="1"/>
</dbReference>
<name>A0ABM4BZA8_HYDVU</name>